<organism evidence="2 3">
    <name type="scientific">Aureobasidium namibiae CBS 147.97</name>
    <dbReference type="NCBI Taxonomy" id="1043004"/>
    <lineage>
        <taxon>Eukaryota</taxon>
        <taxon>Fungi</taxon>
        <taxon>Dikarya</taxon>
        <taxon>Ascomycota</taxon>
        <taxon>Pezizomycotina</taxon>
        <taxon>Dothideomycetes</taxon>
        <taxon>Dothideomycetidae</taxon>
        <taxon>Dothideales</taxon>
        <taxon>Saccotheciaceae</taxon>
        <taxon>Aureobasidium</taxon>
    </lineage>
</organism>
<evidence type="ECO:0000313" key="2">
    <source>
        <dbReference type="EMBL" id="KEQ76152.1"/>
    </source>
</evidence>
<dbReference type="RefSeq" id="XP_013430319.1">
    <property type="nucleotide sequence ID" value="XM_013574865.1"/>
</dbReference>
<name>A0A074X2D2_9PEZI</name>
<accession>A0A074X2D2</accession>
<evidence type="ECO:0000313" key="3">
    <source>
        <dbReference type="Proteomes" id="UP000027730"/>
    </source>
</evidence>
<protein>
    <submittedName>
        <fullName evidence="2">Uncharacterized protein</fullName>
    </submittedName>
</protein>
<proteinExistence type="predicted"/>
<reference evidence="2 3" key="1">
    <citation type="journal article" date="2014" name="BMC Genomics">
        <title>Genome sequencing of four Aureobasidium pullulans varieties: biotechnological potential, stress tolerance, and description of new species.</title>
        <authorList>
            <person name="Gostin Ar C."/>
            <person name="Ohm R.A."/>
            <person name="Kogej T."/>
            <person name="Sonjak S."/>
            <person name="Turk M."/>
            <person name="Zajc J."/>
            <person name="Zalar P."/>
            <person name="Grube M."/>
            <person name="Sun H."/>
            <person name="Han J."/>
            <person name="Sharma A."/>
            <person name="Chiniquy J."/>
            <person name="Ngan C.Y."/>
            <person name="Lipzen A."/>
            <person name="Barry K."/>
            <person name="Grigoriev I.V."/>
            <person name="Gunde-Cimerman N."/>
        </authorList>
    </citation>
    <scope>NUCLEOTIDE SEQUENCE [LARGE SCALE GENOMIC DNA]</scope>
    <source>
        <strain evidence="2 3">CBS 147.97</strain>
    </source>
</reference>
<feature type="region of interest" description="Disordered" evidence="1">
    <location>
        <begin position="1"/>
        <end position="24"/>
    </location>
</feature>
<dbReference type="GeneID" id="25413187"/>
<dbReference type="EMBL" id="KL584704">
    <property type="protein sequence ID" value="KEQ76152.1"/>
    <property type="molecule type" value="Genomic_DNA"/>
</dbReference>
<sequence>MQITVPKKAFPSEQDPDAMPSDSATTMRVWQSFVVRCATTGVTSAAQSWSRKRKIGWAELIKKAAKSRTEADPLAKKQDKVHARRVVKEGKMEKMAGSITTPPFEMRVS</sequence>
<keyword evidence="3" id="KW-1185">Reference proteome</keyword>
<gene>
    <name evidence="2" type="ORF">M436DRAFT_61426</name>
</gene>
<evidence type="ECO:0000256" key="1">
    <source>
        <dbReference type="SAM" id="MobiDB-lite"/>
    </source>
</evidence>
<dbReference type="HOGENOM" id="CLU_2183427_0_0_1"/>
<feature type="compositionally biased region" description="Basic and acidic residues" evidence="1">
    <location>
        <begin position="67"/>
        <end position="94"/>
    </location>
</feature>
<feature type="region of interest" description="Disordered" evidence="1">
    <location>
        <begin position="66"/>
        <end position="109"/>
    </location>
</feature>
<dbReference type="AlphaFoldDB" id="A0A074X2D2"/>
<dbReference type="Proteomes" id="UP000027730">
    <property type="component" value="Unassembled WGS sequence"/>
</dbReference>